<dbReference type="GO" id="GO:0003697">
    <property type="term" value="F:single-stranded DNA binding"/>
    <property type="evidence" value="ECO:0007669"/>
    <property type="project" value="TreeGrafter"/>
</dbReference>
<dbReference type="GO" id="GO:0004518">
    <property type="term" value="F:nuclease activity"/>
    <property type="evidence" value="ECO:0007669"/>
    <property type="project" value="UniProtKB-KW"/>
</dbReference>
<evidence type="ECO:0000256" key="4">
    <source>
        <dbReference type="ARBA" id="ARBA00022722"/>
    </source>
</evidence>
<dbReference type="eggNOG" id="ENOG502S394">
    <property type="taxonomic scope" value="Eukaryota"/>
</dbReference>
<proteinExistence type="predicted"/>
<evidence type="ECO:0000256" key="8">
    <source>
        <dbReference type="ARBA" id="ARBA00022842"/>
    </source>
</evidence>
<dbReference type="EMBL" id="KE145364">
    <property type="protein sequence ID" value="EPE30272.1"/>
    <property type="molecule type" value="Genomic_DNA"/>
</dbReference>
<evidence type="ECO:0000256" key="5">
    <source>
        <dbReference type="ARBA" id="ARBA00022723"/>
    </source>
</evidence>
<dbReference type="OMA" id="PGYTWGA"/>
<feature type="region of interest" description="Disordered" evidence="11">
    <location>
        <begin position="237"/>
        <end position="279"/>
    </location>
</feature>
<dbReference type="GO" id="GO:0006302">
    <property type="term" value="P:double-strand break repair"/>
    <property type="evidence" value="ECO:0007669"/>
    <property type="project" value="TreeGrafter"/>
</dbReference>
<accession>S3CV60</accession>
<keyword evidence="10" id="KW-0539">Nucleus</keyword>
<gene>
    <name evidence="12" type="ORF">GLAREA_12995</name>
</gene>
<keyword evidence="13" id="KW-1185">Reference proteome</keyword>
<dbReference type="InterPro" id="IPR051547">
    <property type="entry name" value="TDP2-like"/>
</dbReference>
<dbReference type="PANTHER" id="PTHR15822">
    <property type="entry name" value="TRAF AND TNF RECEPTOR-ASSOCIATED PROTEIN"/>
    <property type="match status" value="1"/>
</dbReference>
<evidence type="ECO:0000256" key="11">
    <source>
        <dbReference type="SAM" id="MobiDB-lite"/>
    </source>
</evidence>
<evidence type="ECO:0000256" key="9">
    <source>
        <dbReference type="ARBA" id="ARBA00023204"/>
    </source>
</evidence>
<organism evidence="12 13">
    <name type="scientific">Glarea lozoyensis (strain ATCC 20868 / MF5171)</name>
    <dbReference type="NCBI Taxonomy" id="1116229"/>
    <lineage>
        <taxon>Eukaryota</taxon>
        <taxon>Fungi</taxon>
        <taxon>Dikarya</taxon>
        <taxon>Ascomycota</taxon>
        <taxon>Pezizomycotina</taxon>
        <taxon>Leotiomycetes</taxon>
        <taxon>Helotiales</taxon>
        <taxon>Helotiaceae</taxon>
        <taxon>Glarea</taxon>
    </lineage>
</organism>
<evidence type="ECO:0000313" key="13">
    <source>
        <dbReference type="Proteomes" id="UP000016922"/>
    </source>
</evidence>
<evidence type="ECO:0000256" key="10">
    <source>
        <dbReference type="ARBA" id="ARBA00023242"/>
    </source>
</evidence>
<keyword evidence="6" id="KW-0227">DNA damage</keyword>
<evidence type="ECO:0000256" key="2">
    <source>
        <dbReference type="ARBA" id="ARBA00001946"/>
    </source>
</evidence>
<keyword evidence="8" id="KW-0460">Magnesium</keyword>
<dbReference type="GO" id="GO:0070260">
    <property type="term" value="F:5'-tyrosyl-DNA phosphodiesterase activity"/>
    <property type="evidence" value="ECO:0007669"/>
    <property type="project" value="TreeGrafter"/>
</dbReference>
<keyword evidence="5" id="KW-0479">Metal-binding</keyword>
<dbReference type="GO" id="GO:0005634">
    <property type="term" value="C:nucleus"/>
    <property type="evidence" value="ECO:0007669"/>
    <property type="project" value="UniProtKB-SubCell"/>
</dbReference>
<evidence type="ECO:0000256" key="1">
    <source>
        <dbReference type="ARBA" id="ARBA00001936"/>
    </source>
</evidence>
<reference evidence="12 13" key="1">
    <citation type="journal article" date="2013" name="BMC Genomics">
        <title>Genomics-driven discovery of the pneumocandin biosynthetic gene cluster in the fungus Glarea lozoyensis.</title>
        <authorList>
            <person name="Chen L."/>
            <person name="Yue Q."/>
            <person name="Zhang X."/>
            <person name="Xiang M."/>
            <person name="Wang C."/>
            <person name="Li S."/>
            <person name="Che Y."/>
            <person name="Ortiz-Lopez F.J."/>
            <person name="Bills G.F."/>
            <person name="Liu X."/>
            <person name="An Z."/>
        </authorList>
    </citation>
    <scope>NUCLEOTIDE SEQUENCE [LARGE SCALE GENOMIC DNA]</scope>
    <source>
        <strain evidence="13">ATCC 20868 / MF5171</strain>
    </source>
</reference>
<keyword evidence="9" id="KW-0234">DNA repair</keyword>
<comment type="cofactor">
    <cofactor evidence="1">
        <name>Mn(2+)</name>
        <dbReference type="ChEBI" id="CHEBI:29035"/>
    </cofactor>
</comment>
<dbReference type="AlphaFoldDB" id="S3CV60"/>
<dbReference type="RefSeq" id="XP_008082665.1">
    <property type="nucleotide sequence ID" value="XM_008084474.1"/>
</dbReference>
<dbReference type="Gene3D" id="3.60.10.10">
    <property type="entry name" value="Endonuclease/exonuclease/phosphatase"/>
    <property type="match status" value="1"/>
</dbReference>
<dbReference type="GO" id="GO:0046872">
    <property type="term" value="F:metal ion binding"/>
    <property type="evidence" value="ECO:0007669"/>
    <property type="project" value="UniProtKB-KW"/>
</dbReference>
<dbReference type="SUPFAM" id="SSF56219">
    <property type="entry name" value="DNase I-like"/>
    <property type="match status" value="1"/>
</dbReference>
<comment type="cofactor">
    <cofactor evidence="2">
        <name>Mg(2+)</name>
        <dbReference type="ChEBI" id="CHEBI:18420"/>
    </cofactor>
</comment>
<dbReference type="HOGENOM" id="CLU_042307_1_1_1"/>
<protein>
    <submittedName>
        <fullName evidence="12">DNase I-like protein</fullName>
    </submittedName>
</protein>
<keyword evidence="4" id="KW-0540">Nuclease</keyword>
<name>S3CV60_GLAL2</name>
<evidence type="ECO:0000313" key="12">
    <source>
        <dbReference type="EMBL" id="EPE30272.1"/>
    </source>
</evidence>
<dbReference type="CDD" id="cd09080">
    <property type="entry name" value="TDP2"/>
    <property type="match status" value="1"/>
</dbReference>
<dbReference type="GO" id="GO:0005737">
    <property type="term" value="C:cytoplasm"/>
    <property type="evidence" value="ECO:0007669"/>
    <property type="project" value="TreeGrafter"/>
</dbReference>
<dbReference type="InterPro" id="IPR036691">
    <property type="entry name" value="Endo/exonu/phosph_ase_sf"/>
</dbReference>
<evidence type="ECO:0000256" key="3">
    <source>
        <dbReference type="ARBA" id="ARBA00004123"/>
    </source>
</evidence>
<evidence type="ECO:0000256" key="6">
    <source>
        <dbReference type="ARBA" id="ARBA00022763"/>
    </source>
</evidence>
<dbReference type="Proteomes" id="UP000016922">
    <property type="component" value="Unassembled WGS sequence"/>
</dbReference>
<dbReference type="PANTHER" id="PTHR15822:SF4">
    <property type="entry name" value="TYROSYL-DNA PHOSPHODIESTERASE 2"/>
    <property type="match status" value="1"/>
</dbReference>
<feature type="compositionally biased region" description="Basic and acidic residues" evidence="11">
    <location>
        <begin position="239"/>
        <end position="256"/>
    </location>
</feature>
<dbReference type="GeneID" id="19472035"/>
<sequence>MIVTWNIDATSTLPESRISAIISHILGLGPKVDVILLQEVSRAALAFLLSDSRIQDGWFSSEAGDTSWEGQSFASLTLMSRSRFAYTKDKSISSMGRLVLGPVWRVKYPSRFGRDALCCDIFINSSRIRLVNVHLDSLPIQPSQRPRQIAIVASLLRSAGCGLVAGDFNPVLPGDERLTQENHLVDVWDELRPEESGFTWGVDGTEPFPPNRMDKIATLGLKAQSIDVMHPGFVSKTKGIGETKGEESVATRKRDQESEDVVPWSDHSGLKSSFRILGN</sequence>
<keyword evidence="7" id="KW-0378">Hydrolase</keyword>
<dbReference type="OrthoDB" id="9975959at2759"/>
<dbReference type="KEGG" id="glz:GLAREA_12995"/>
<evidence type="ECO:0000256" key="7">
    <source>
        <dbReference type="ARBA" id="ARBA00022801"/>
    </source>
</evidence>
<comment type="subcellular location">
    <subcellularLocation>
        <location evidence="3">Nucleus</location>
    </subcellularLocation>
</comment>